<dbReference type="EMBL" id="LRAD01000053">
    <property type="protein sequence ID" value="KXZ58763.1"/>
    <property type="molecule type" value="Genomic_DNA"/>
</dbReference>
<dbReference type="Proteomes" id="UP000075357">
    <property type="component" value="Unassembled WGS sequence"/>
</dbReference>
<organism evidence="1 2">
    <name type="scientific">Microbacterium laevaniformans</name>
    <dbReference type="NCBI Taxonomy" id="36807"/>
    <lineage>
        <taxon>Bacteria</taxon>
        <taxon>Bacillati</taxon>
        <taxon>Actinomycetota</taxon>
        <taxon>Actinomycetes</taxon>
        <taxon>Micrococcales</taxon>
        <taxon>Microbacteriaceae</taxon>
        <taxon>Microbacterium</taxon>
    </lineage>
</organism>
<gene>
    <name evidence="1" type="ORF">Mlaev_02466</name>
</gene>
<dbReference type="RefSeq" id="WP_061683609.1">
    <property type="nucleotide sequence ID" value="NZ_LRAD01000053.1"/>
</dbReference>
<dbReference type="AlphaFoldDB" id="A0A150H9H8"/>
<dbReference type="STRING" id="36807.Mlaev_02466"/>
<keyword evidence="2" id="KW-1185">Reference proteome</keyword>
<name>A0A150H9H8_9MICO</name>
<proteinExistence type="predicted"/>
<protein>
    <submittedName>
        <fullName evidence="1">Uncharacterized protein</fullName>
    </submittedName>
</protein>
<dbReference type="PATRIC" id="fig|36807.3.peg.2509"/>
<evidence type="ECO:0000313" key="2">
    <source>
        <dbReference type="Proteomes" id="UP000075357"/>
    </source>
</evidence>
<comment type="caution">
    <text evidence="1">The sequence shown here is derived from an EMBL/GenBank/DDBJ whole genome shotgun (WGS) entry which is preliminary data.</text>
</comment>
<evidence type="ECO:0000313" key="1">
    <source>
        <dbReference type="EMBL" id="KXZ58763.1"/>
    </source>
</evidence>
<sequence>MTITQTAPASTAVGVDVTGTVRSPLMLFRTIPDRVPHVSFRIDGVDGPYNVHARGVLAELLRQTIRKGNAVRVHAPCATLAHPDQHVPDLEADSVELDLR</sequence>
<accession>A0A150H9H8</accession>
<reference evidence="1 2" key="1">
    <citation type="submission" date="2016-01" db="EMBL/GenBank/DDBJ databases">
        <title>Draft genome sequences of Microbacterium laevaniformans LCDC 91-0039 and the type strain of Microbacterium hominis LCDC 84-209.</title>
        <authorList>
            <person name="Bernier A.-M."/>
            <person name="Bernard K."/>
        </authorList>
    </citation>
    <scope>NUCLEOTIDE SEQUENCE [LARGE SCALE GENOMIC DNA]</scope>
    <source>
        <strain evidence="1 2">LCDC 91-0039</strain>
    </source>
</reference>